<proteinExistence type="predicted"/>
<evidence type="ECO:0000313" key="1">
    <source>
        <dbReference type="EMBL" id="KHD07875.1"/>
    </source>
</evidence>
<name>A0A0A6PAR6_9GAMM</name>
<organism evidence="1 3">
    <name type="scientific">Candidatus Thiomargarita nelsonii</name>
    <dbReference type="NCBI Taxonomy" id="1003181"/>
    <lineage>
        <taxon>Bacteria</taxon>
        <taxon>Pseudomonadati</taxon>
        <taxon>Pseudomonadota</taxon>
        <taxon>Gammaproteobacteria</taxon>
        <taxon>Thiotrichales</taxon>
        <taxon>Thiotrichaceae</taxon>
        <taxon>Thiomargarita</taxon>
    </lineage>
</organism>
<dbReference type="AlphaFoldDB" id="A0A0A6PAR6"/>
<reference evidence="1 3" key="1">
    <citation type="journal article" date="2016" name="Front. Microbiol.">
        <title>Single-Cell (Meta-)Genomics of a Dimorphic Candidatus Thiomargarita nelsonii Reveals Genomic Plasticity.</title>
        <authorList>
            <person name="Flood B.E."/>
            <person name="Fliss P."/>
            <person name="Jones D.S."/>
            <person name="Dick G.J."/>
            <person name="Jain S."/>
            <person name="Kaster A.K."/>
            <person name="Winkel M."/>
            <person name="Mussmann M."/>
            <person name="Bailey J."/>
        </authorList>
    </citation>
    <scope>NUCLEOTIDE SEQUENCE [LARGE SCALE GENOMIC DNA]</scope>
    <source>
        <strain evidence="1">Hydrate Ridge</strain>
    </source>
</reference>
<accession>A0A0A6PAR6</accession>
<comment type="caution">
    <text evidence="1">The sequence shown here is derived from an EMBL/GenBank/DDBJ whole genome shotgun (WGS) entry which is preliminary data.</text>
</comment>
<dbReference type="Proteomes" id="UP000030428">
    <property type="component" value="Unassembled WGS sequence"/>
</dbReference>
<sequence>MKAYEYFPHGIKPKEVKKAWEEWRKIEIDSSKKIKGGMGLFKSQKGKAARQLKATRPQYALKKSKEGSIILKIGLNFHVGSMYFVWKTSNGGAGFGLSLKSCFADQSQGRLWGIV</sequence>
<keyword evidence="3" id="KW-1185">Reference proteome</keyword>
<dbReference type="EMBL" id="JSZA02000092">
    <property type="protein sequence ID" value="KHD07875.1"/>
    <property type="molecule type" value="Genomic_DNA"/>
</dbReference>
<evidence type="ECO:0000313" key="3">
    <source>
        <dbReference type="Proteomes" id="UP000030428"/>
    </source>
</evidence>
<dbReference type="EMBL" id="JSZA02000232">
    <property type="protein sequence ID" value="TGO02087.1"/>
    <property type="molecule type" value="Genomic_DNA"/>
</dbReference>
<gene>
    <name evidence="1" type="ORF">PN36_20875</name>
    <name evidence="2" type="ORF">PN36_30695</name>
</gene>
<evidence type="ECO:0000313" key="2">
    <source>
        <dbReference type="EMBL" id="TGO02087.1"/>
    </source>
</evidence>
<protein>
    <submittedName>
        <fullName evidence="1">Uncharacterized protein</fullName>
    </submittedName>
</protein>